<dbReference type="RefSeq" id="WP_026801796.1">
    <property type="nucleotide sequence ID" value="NZ_AULI01000025.1"/>
</dbReference>
<dbReference type="eggNOG" id="COG2220">
    <property type="taxonomic scope" value="Bacteria"/>
</dbReference>
<dbReference type="InterPro" id="IPR001279">
    <property type="entry name" value="Metallo-B-lactamas"/>
</dbReference>
<dbReference type="Pfam" id="PF12706">
    <property type="entry name" value="Lactamase_B_2"/>
    <property type="match status" value="1"/>
</dbReference>
<dbReference type="InterPro" id="IPR036866">
    <property type="entry name" value="RibonucZ/Hydroxyglut_hydro"/>
</dbReference>
<dbReference type="OrthoDB" id="9805728at2"/>
<dbReference type="PANTHER" id="PTHR43546:SF9">
    <property type="entry name" value="L-ASCORBATE-6-PHOSPHATE LACTONASE ULAG-RELATED"/>
    <property type="match status" value="1"/>
</dbReference>
<dbReference type="EMBL" id="AVPE01000025">
    <property type="protein sequence ID" value="KGX88744.1"/>
    <property type="molecule type" value="Genomic_DNA"/>
</dbReference>
<gene>
    <name evidence="3" type="ORF">N781_09505</name>
</gene>
<dbReference type="InterPro" id="IPR050114">
    <property type="entry name" value="UPF0173_UPF0282_UlaG_hydrolase"/>
</dbReference>
<reference evidence="3 4" key="1">
    <citation type="submission" date="2013-08" db="EMBL/GenBank/DDBJ databases">
        <authorList>
            <person name="Huang J."/>
            <person name="Wang G."/>
        </authorList>
    </citation>
    <scope>NUCLEOTIDE SEQUENCE [LARGE SCALE GENOMIC DNA]</scope>
    <source>
        <strain evidence="3 4">JSM 076056</strain>
    </source>
</reference>
<evidence type="ECO:0000259" key="2">
    <source>
        <dbReference type="Pfam" id="PF12706"/>
    </source>
</evidence>
<sequence>MDIKVVRNATLLLYYNDKTFLIDPFFADKGSMPAFPNTPNQDVNNPLVSLTSSIEELIDVDAVFVTHLHPDHFDDKAIEMLPKSIPVYAQNDHDVQTIQEAGFTNVNTIDSIGHYDGIQITKTGGSHGRGAIIEMTGEVCGIVFHHEEEQTLYIAGDTVWVEEMESAIETHDPDVIVVNGGAAQFLEGGPITMTEEDIHETYKAARNAQIVVDHMESLNHCLLKRSELKDYVEKNNMTDRVHVPDDGEVLSF</sequence>
<proteinExistence type="predicted"/>
<name>A0A0A5G9M1_9BACI</name>
<dbReference type="STRING" id="1385510.GCA_000425205_03626"/>
<dbReference type="GO" id="GO:0016787">
    <property type="term" value="F:hydrolase activity"/>
    <property type="evidence" value="ECO:0007669"/>
    <property type="project" value="UniProtKB-KW"/>
</dbReference>
<evidence type="ECO:0000313" key="3">
    <source>
        <dbReference type="EMBL" id="KGX88744.1"/>
    </source>
</evidence>
<keyword evidence="4" id="KW-1185">Reference proteome</keyword>
<organism evidence="3 4">
    <name type="scientific">Pontibacillus halophilus JSM 076056 = DSM 19796</name>
    <dbReference type="NCBI Taxonomy" id="1385510"/>
    <lineage>
        <taxon>Bacteria</taxon>
        <taxon>Bacillati</taxon>
        <taxon>Bacillota</taxon>
        <taxon>Bacilli</taxon>
        <taxon>Bacillales</taxon>
        <taxon>Bacillaceae</taxon>
        <taxon>Pontibacillus</taxon>
    </lineage>
</organism>
<keyword evidence="1" id="KW-0378">Hydrolase</keyword>
<accession>A0A0A5G9M1</accession>
<comment type="caution">
    <text evidence="3">The sequence shown here is derived from an EMBL/GenBank/DDBJ whole genome shotgun (WGS) entry which is preliminary data.</text>
</comment>
<evidence type="ECO:0000313" key="4">
    <source>
        <dbReference type="Proteomes" id="UP000030528"/>
    </source>
</evidence>
<feature type="domain" description="Metallo-beta-lactamase" evidence="2">
    <location>
        <begin position="20"/>
        <end position="215"/>
    </location>
</feature>
<dbReference type="PANTHER" id="PTHR43546">
    <property type="entry name" value="UPF0173 METAL-DEPENDENT HYDROLASE MJ1163-RELATED"/>
    <property type="match status" value="1"/>
</dbReference>
<dbReference type="Proteomes" id="UP000030528">
    <property type="component" value="Unassembled WGS sequence"/>
</dbReference>
<dbReference type="AlphaFoldDB" id="A0A0A5G9M1"/>
<evidence type="ECO:0000256" key="1">
    <source>
        <dbReference type="ARBA" id="ARBA00022801"/>
    </source>
</evidence>
<protein>
    <recommendedName>
        <fullName evidence="2">Metallo-beta-lactamase domain-containing protein</fullName>
    </recommendedName>
</protein>
<dbReference type="Gene3D" id="3.60.15.10">
    <property type="entry name" value="Ribonuclease Z/Hydroxyacylglutathione hydrolase-like"/>
    <property type="match status" value="1"/>
</dbReference>
<dbReference type="SUPFAM" id="SSF56281">
    <property type="entry name" value="Metallo-hydrolase/oxidoreductase"/>
    <property type="match status" value="1"/>
</dbReference>